<dbReference type="GO" id="GO:0012505">
    <property type="term" value="C:endomembrane system"/>
    <property type="evidence" value="ECO:0007669"/>
    <property type="project" value="UniProtKB-ARBA"/>
</dbReference>
<evidence type="ECO:0000313" key="6">
    <source>
        <dbReference type="Proteomes" id="UP000266089"/>
    </source>
</evidence>
<dbReference type="Gene3D" id="1.10.3630.10">
    <property type="entry name" value="yeast vps74-n-term truncation variant domain like"/>
    <property type="match status" value="1"/>
</dbReference>
<keyword evidence="3" id="KW-0446">Lipid-binding</keyword>
<dbReference type="EMBL" id="QWKX01000020">
    <property type="protein sequence ID" value="RIH77943.1"/>
    <property type="molecule type" value="Genomic_DNA"/>
</dbReference>
<dbReference type="AlphaFoldDB" id="A0A399E309"/>
<evidence type="ECO:0000313" key="5">
    <source>
        <dbReference type="EMBL" id="RIH77943.1"/>
    </source>
</evidence>
<dbReference type="GO" id="GO:0070273">
    <property type="term" value="F:phosphatidylinositol-4-phosphate binding"/>
    <property type="evidence" value="ECO:0007669"/>
    <property type="project" value="InterPro"/>
</dbReference>
<accession>A0A399E309</accession>
<keyword evidence="4" id="KW-0472">Membrane</keyword>
<proteinExistence type="predicted"/>
<evidence type="ECO:0000256" key="4">
    <source>
        <dbReference type="ARBA" id="ARBA00023136"/>
    </source>
</evidence>
<evidence type="ECO:0000256" key="3">
    <source>
        <dbReference type="ARBA" id="ARBA00023121"/>
    </source>
</evidence>
<evidence type="ECO:0000256" key="2">
    <source>
        <dbReference type="ARBA" id="ARBA00023034"/>
    </source>
</evidence>
<dbReference type="Pfam" id="PF05719">
    <property type="entry name" value="GPP34"/>
    <property type="match status" value="1"/>
</dbReference>
<sequence>MPVQAKEVLLQELSAPEILVLLERDAAASEVLKVALKELIARGLLRVDSAAPSGQPQFVLDPDNPPQNPVLQSLWAHLQSASRQGLEINQVLQHLQREYGPGYGGFKGKTVLPSLVERGLLLEQSGKFLGLVPYTYYRPTPDGVSLKSRLKERLLEARRLVPSLADGKAEAVALLGGLGAGLLLLPGLEAQLQQLRNLMGGNASDGYVPFPLWEGEFEHHDLERAFHQVSVALDGLSADAGDGGGDGGGGGGE</sequence>
<dbReference type="RefSeq" id="WP_027887643.1">
    <property type="nucleotide sequence ID" value="NZ_JBHSXZ010000088.1"/>
</dbReference>
<comment type="subcellular location">
    <subcellularLocation>
        <location evidence="1">Golgi apparatus membrane</location>
        <topology evidence="1">Peripheral membrane protein</topology>
        <orientation evidence="1">Cytoplasmic side</orientation>
    </subcellularLocation>
</comment>
<gene>
    <name evidence="5" type="ORF">Mcate_01081</name>
</gene>
<evidence type="ECO:0000256" key="1">
    <source>
        <dbReference type="ARBA" id="ARBA00004255"/>
    </source>
</evidence>
<comment type="caution">
    <text evidence="5">The sequence shown here is derived from an EMBL/GenBank/DDBJ whole genome shotgun (WGS) entry which is preliminary data.</text>
</comment>
<dbReference type="InterPro" id="IPR038261">
    <property type="entry name" value="GPP34-like_sf"/>
</dbReference>
<reference evidence="5 6" key="1">
    <citation type="submission" date="2018-08" db="EMBL/GenBank/DDBJ databases">
        <title>Meiothermus cateniformans JCM 15151 genome sequencing project.</title>
        <authorList>
            <person name="Da Costa M.S."/>
            <person name="Albuquerque L."/>
            <person name="Raposo P."/>
            <person name="Froufe H.J.C."/>
            <person name="Barroso C.S."/>
            <person name="Egas C."/>
        </authorList>
    </citation>
    <scope>NUCLEOTIDE SEQUENCE [LARGE SCALE GENOMIC DNA]</scope>
    <source>
        <strain evidence="5 6">JCM 15151</strain>
    </source>
</reference>
<organism evidence="5 6">
    <name type="scientific">Meiothermus taiwanensis</name>
    <dbReference type="NCBI Taxonomy" id="172827"/>
    <lineage>
        <taxon>Bacteria</taxon>
        <taxon>Thermotogati</taxon>
        <taxon>Deinococcota</taxon>
        <taxon>Deinococci</taxon>
        <taxon>Thermales</taxon>
        <taxon>Thermaceae</taxon>
        <taxon>Meiothermus</taxon>
    </lineage>
</organism>
<dbReference type="Proteomes" id="UP000266089">
    <property type="component" value="Unassembled WGS sequence"/>
</dbReference>
<dbReference type="GO" id="GO:0005737">
    <property type="term" value="C:cytoplasm"/>
    <property type="evidence" value="ECO:0007669"/>
    <property type="project" value="UniProtKB-ARBA"/>
</dbReference>
<dbReference type="InterPro" id="IPR008628">
    <property type="entry name" value="GPP34-like"/>
</dbReference>
<protein>
    <submittedName>
        <fullName evidence="5">Golgi phosphoprotein 3 (GPP34)</fullName>
    </submittedName>
</protein>
<name>A0A399E309_9DEIN</name>
<keyword evidence="2" id="KW-0333">Golgi apparatus</keyword>